<dbReference type="RefSeq" id="WP_006284026.1">
    <property type="nucleotide sequence ID" value="NZ_BALG01000008.1"/>
</dbReference>
<dbReference type="OrthoDB" id="1273722at2"/>
<evidence type="ECO:0008006" key="5">
    <source>
        <dbReference type="Google" id="ProtNLM"/>
    </source>
</evidence>
<feature type="domain" description="Lantibiotic dehydratase N-terminal" evidence="1">
    <location>
        <begin position="44"/>
        <end position="688"/>
    </location>
</feature>
<reference evidence="3 4" key="1">
    <citation type="submission" date="2012-10" db="EMBL/GenBank/DDBJ databases">
        <title>Draft Genome Sequence of Paenibacillus popilliae ATCC 14706T.</title>
        <authorList>
            <person name="Iiyama K."/>
            <person name="Mori K."/>
            <person name="Mon H."/>
            <person name="Chieda Y."/>
            <person name="Lee J.M."/>
            <person name="Kusakabe T."/>
            <person name="Tashiro K."/>
            <person name="Asano S."/>
            <person name="Yasunaga-Aoki C."/>
            <person name="Shimizu S."/>
        </authorList>
    </citation>
    <scope>NUCLEOTIDE SEQUENCE [LARGE SCALE GENOMIC DNA]</scope>
    <source>
        <strain evidence="3 4">ATCC 14706</strain>
    </source>
</reference>
<dbReference type="EMBL" id="BALG01000008">
    <property type="protein sequence ID" value="GAC40804.1"/>
    <property type="molecule type" value="Genomic_DNA"/>
</dbReference>
<dbReference type="Pfam" id="PF14028">
    <property type="entry name" value="Lant_dehydr_C"/>
    <property type="match status" value="1"/>
</dbReference>
<dbReference type="Pfam" id="PF04738">
    <property type="entry name" value="Lant_dehydr_N"/>
    <property type="match status" value="1"/>
</dbReference>
<protein>
    <recommendedName>
        <fullName evidence="5">Lantibiotic dehydratase</fullName>
    </recommendedName>
</protein>
<evidence type="ECO:0000313" key="3">
    <source>
        <dbReference type="EMBL" id="GAC40804.1"/>
    </source>
</evidence>
<organism evidence="3 4">
    <name type="scientific">Paenibacillus popilliae ATCC 14706</name>
    <dbReference type="NCBI Taxonomy" id="1212764"/>
    <lineage>
        <taxon>Bacteria</taxon>
        <taxon>Bacillati</taxon>
        <taxon>Bacillota</taxon>
        <taxon>Bacilli</taxon>
        <taxon>Bacillales</taxon>
        <taxon>Paenibacillaceae</taxon>
        <taxon>Paenibacillus</taxon>
    </lineage>
</organism>
<evidence type="ECO:0000259" key="2">
    <source>
        <dbReference type="Pfam" id="PF14028"/>
    </source>
</evidence>
<dbReference type="NCBIfam" id="TIGR03891">
    <property type="entry name" value="thiopep_ocin"/>
    <property type="match status" value="1"/>
</dbReference>
<dbReference type="InterPro" id="IPR006827">
    <property type="entry name" value="Lant_deHydtase_N"/>
</dbReference>
<name>M9LXP3_PAEPP</name>
<gene>
    <name evidence="3" type="ORF">PPOP_0131</name>
</gene>
<dbReference type="AlphaFoldDB" id="M9LXP3"/>
<evidence type="ECO:0000313" key="4">
    <source>
        <dbReference type="Proteomes" id="UP000029453"/>
    </source>
</evidence>
<comment type="caution">
    <text evidence="3">The sequence shown here is derived from an EMBL/GenBank/DDBJ whole genome shotgun (WGS) entry which is preliminary data.</text>
</comment>
<sequence>MQAESHVTYIPLDFFMIRTPLLLVENITSYFNDVAGDPSEMLKHPAIVEAIAIASPSLYSSVMKTDKTDKQCQKVMGSLFKYINRMSSRATPFGLFSGIGIGAFGTENAIQIGAVEQHVKRARPDMQWLLKIIKNIENDINIVKKLDVKFNLMAYKVGDRIKLPFITSYGEYTDSNKDFTCASANWNEVVDFTRKQAYAPINMTELNQLIHKRYNQVDKQTVENFTFTLFKNEFLLSTLRPPLTDENAFDYLIGKVSLIEELHTLHERLLEIRCSIHAYNQQKIGAGLPIYEATVARMNQLAEVQTPLQIDVKLSMISNTITERIKKELNQTADILLKLSPQSVWYKHLRQYHEEFIEAYGVSREVPLCELLDEDIGLGAPPTYVNPKSIYGLQNNDEEDIVYSRKLMNYAWDAMKKGGELQVTDAIINNLTMSCEDDFLSFPETMELYFSIVSSGKDDTDYQLILGPNPGSAGAGKSFGRFLDMVDDAVTDRLKEVSDEHSNKIFAEVVYLPRQSKATNVVMTKSLTNYQIVIGTSISSRFEEITLDDLVVGSYGYRFYLKSRRLNKEIIPVTNHMLNFTSGTANIYRFMCELGMSRYKNWRGFYWGLLSRLPYLPRVRYGRIVLSPATWNIDRKILAFSTNDREQDRVKKLQQWRDQYQVPRFIYVTEADHRIMYDLDSEFHLKQLVGEVNKLLEDGFMVVTEIEAECGNFISKSVDHRSYCMEAVFPLQQEIRITTPNKYIQNEIEAFNTYSSLTEIRRVYPPGSEWMYFKLYGINSRADDWVGTELPGFIHELEGKAFDLFFFMRYADPRSHLRLRFQGKPELLMNILFPAFHSWMEHMISKGMVTKFCLDSYEPEIERYGGPNLIGWAEQLFDADSRFVSNSIKLSQRKDTLLTLENIGVINVIDYVAAFYPHFEDQLNWLKRMTSCKKYTNEFRKQRSLYMKIGNDSNDWNHFQSMKDGCYVYQQFQHRSKQMKTYIEEMKSTEKLYNKPDTILSSFIHLSLNRLIGMNQSLEEKIMSFAYHTLHNLSYIKKEKGLNIYVEM</sequence>
<feature type="domain" description="Thiopeptide-type bacteriocin biosynthesis" evidence="2">
    <location>
        <begin position="770"/>
        <end position="1029"/>
    </location>
</feature>
<evidence type="ECO:0000259" key="1">
    <source>
        <dbReference type="Pfam" id="PF04738"/>
    </source>
</evidence>
<dbReference type="InterPro" id="IPR023809">
    <property type="entry name" value="Thiopep_bacteriocin_synth_dom"/>
</dbReference>
<proteinExistence type="predicted"/>
<keyword evidence="4" id="KW-1185">Reference proteome</keyword>
<accession>M9LXP3</accession>
<dbReference type="Proteomes" id="UP000029453">
    <property type="component" value="Unassembled WGS sequence"/>
</dbReference>